<accession>A0A964W2H8</accession>
<protein>
    <submittedName>
        <fullName evidence="1">Sigma-70 family RNA polymerase sigma factor</fullName>
    </submittedName>
</protein>
<organism evidence="1 2">
    <name type="scientific">Clostridium chromiireducens</name>
    <dbReference type="NCBI Taxonomy" id="225345"/>
    <lineage>
        <taxon>Bacteria</taxon>
        <taxon>Bacillati</taxon>
        <taxon>Bacillota</taxon>
        <taxon>Clostridia</taxon>
        <taxon>Eubacteriales</taxon>
        <taxon>Clostridiaceae</taxon>
        <taxon>Clostridium</taxon>
    </lineage>
</organism>
<dbReference type="EMBL" id="WSRQ01000015">
    <property type="protein sequence ID" value="MVX64255.1"/>
    <property type="molecule type" value="Genomic_DNA"/>
</dbReference>
<dbReference type="SUPFAM" id="SSF88659">
    <property type="entry name" value="Sigma3 and sigma4 domains of RNA polymerase sigma factors"/>
    <property type="match status" value="1"/>
</dbReference>
<dbReference type="RefSeq" id="WP_160359248.1">
    <property type="nucleotide sequence ID" value="NZ_WSRQ01000015.1"/>
</dbReference>
<proteinExistence type="predicted"/>
<dbReference type="Gene3D" id="1.10.10.10">
    <property type="entry name" value="Winged helix-like DNA-binding domain superfamily/Winged helix DNA-binding domain"/>
    <property type="match status" value="1"/>
</dbReference>
<dbReference type="InterPro" id="IPR036388">
    <property type="entry name" value="WH-like_DNA-bd_sf"/>
</dbReference>
<evidence type="ECO:0000313" key="1">
    <source>
        <dbReference type="EMBL" id="MVX64255.1"/>
    </source>
</evidence>
<dbReference type="Proteomes" id="UP000656077">
    <property type="component" value="Unassembled WGS sequence"/>
</dbReference>
<dbReference type="InterPro" id="IPR013324">
    <property type="entry name" value="RNA_pol_sigma_r3/r4-like"/>
</dbReference>
<name>A0A964W2H8_9CLOT</name>
<comment type="caution">
    <text evidence="1">The sequence shown here is derived from an EMBL/GenBank/DDBJ whole genome shotgun (WGS) entry which is preliminary data.</text>
</comment>
<evidence type="ECO:0000313" key="2">
    <source>
        <dbReference type="Proteomes" id="UP000656077"/>
    </source>
</evidence>
<gene>
    <name evidence="1" type="ORF">GKZ28_11190</name>
</gene>
<dbReference type="AlphaFoldDB" id="A0A964W2H8"/>
<sequence length="192" mass="22129">MKNRGNQSKEYFVPMEVTNETIRDLGIDPEEVVFTKIGDRRVKAIMVPVDSKELYNEFMRPLWVEAKQEERSRRCSVSNGKGKLKICTEDCSKCEKLREGSVLSLDEFQKDGIEEAYTENDTAEIAVEMILLEELTKVLDELDPEGRRICELIKEDLSDRKIAAELNMAKSTLSDRKRKLLAKLNKRLDGLR</sequence>
<reference evidence="1" key="1">
    <citation type="submission" date="2019-12" db="EMBL/GenBank/DDBJ databases">
        <title>Microbes associate with the intestines of laboratory mice.</title>
        <authorList>
            <person name="Navarre W."/>
            <person name="Wong E."/>
        </authorList>
    </citation>
    <scope>NUCLEOTIDE SEQUENCE</scope>
    <source>
        <strain evidence="1">NM79_F5</strain>
    </source>
</reference>